<dbReference type="Gene3D" id="1.10.3720.10">
    <property type="entry name" value="MetI-like"/>
    <property type="match status" value="1"/>
</dbReference>
<dbReference type="GO" id="GO:0005315">
    <property type="term" value="F:phosphate transmembrane transporter activity"/>
    <property type="evidence" value="ECO:0007669"/>
    <property type="project" value="InterPro"/>
</dbReference>
<evidence type="ECO:0000256" key="4">
    <source>
        <dbReference type="ARBA" id="ARBA00022475"/>
    </source>
</evidence>
<feature type="domain" description="ABC transmembrane type-1" evidence="9">
    <location>
        <begin position="670"/>
        <end position="894"/>
    </location>
</feature>
<feature type="transmembrane region" description="Helical" evidence="8">
    <location>
        <begin position="880"/>
        <end position="901"/>
    </location>
</feature>
<dbReference type="GO" id="GO:0005886">
    <property type="term" value="C:plasma membrane"/>
    <property type="evidence" value="ECO:0007669"/>
    <property type="project" value="UniProtKB-SubCell"/>
</dbReference>
<feature type="transmembrane region" description="Helical" evidence="8">
    <location>
        <begin position="148"/>
        <end position="171"/>
    </location>
</feature>
<feature type="transmembrane region" description="Helical" evidence="8">
    <location>
        <begin position="571"/>
        <end position="594"/>
    </location>
</feature>
<dbReference type="OrthoDB" id="338493at2157"/>
<dbReference type="STRING" id="1457250.GCA_000755225_03376"/>
<feature type="transmembrane region" description="Helical" evidence="8">
    <location>
        <begin position="497"/>
        <end position="518"/>
    </location>
</feature>
<dbReference type="GO" id="GO:0035435">
    <property type="term" value="P:phosphate ion transmembrane transport"/>
    <property type="evidence" value="ECO:0007669"/>
    <property type="project" value="InterPro"/>
</dbReference>
<dbReference type="EMBL" id="CP031310">
    <property type="protein sequence ID" value="QCC50702.1"/>
    <property type="molecule type" value="Genomic_DNA"/>
</dbReference>
<feature type="transmembrane region" description="Helical" evidence="8">
    <location>
        <begin position="319"/>
        <end position="342"/>
    </location>
</feature>
<name>A0A4D6HCC7_9EURY</name>
<feature type="transmembrane region" description="Helical" evidence="8">
    <location>
        <begin position="539"/>
        <end position="559"/>
    </location>
</feature>
<dbReference type="PANTHER" id="PTHR43470:SF3">
    <property type="entry name" value="PHOSPHATE TRANSPORT SYSTEM PERMEASE PROTEIN PSTA-RELATED"/>
    <property type="match status" value="1"/>
</dbReference>
<dbReference type="Pfam" id="PF00528">
    <property type="entry name" value="BPD_transp_1"/>
    <property type="match status" value="1"/>
</dbReference>
<dbReference type="GeneID" id="39847265"/>
<dbReference type="AlphaFoldDB" id="A0A4D6HCC7"/>
<feature type="transmembrane region" description="Helical" evidence="8">
    <location>
        <begin position="669"/>
        <end position="695"/>
    </location>
</feature>
<feature type="transmembrane region" description="Helical" evidence="8">
    <location>
        <begin position="362"/>
        <end position="383"/>
    </location>
</feature>
<accession>A0A4D6HCC7</accession>
<dbReference type="PROSITE" id="PS50928">
    <property type="entry name" value="ABC_TM1"/>
    <property type="match status" value="1"/>
</dbReference>
<feature type="transmembrane region" description="Helical" evidence="8">
    <location>
        <begin position="610"/>
        <end position="629"/>
    </location>
</feature>
<feature type="transmembrane region" description="Helical" evidence="8">
    <location>
        <begin position="26"/>
        <end position="45"/>
    </location>
</feature>
<organism evidence="10 11">
    <name type="scientific">Halapricum salinum</name>
    <dbReference type="NCBI Taxonomy" id="1457250"/>
    <lineage>
        <taxon>Archaea</taxon>
        <taxon>Methanobacteriati</taxon>
        <taxon>Methanobacteriota</taxon>
        <taxon>Stenosarchaea group</taxon>
        <taxon>Halobacteria</taxon>
        <taxon>Halobacteriales</taxon>
        <taxon>Haloarculaceae</taxon>
        <taxon>Halapricum</taxon>
    </lineage>
</organism>
<evidence type="ECO:0000256" key="8">
    <source>
        <dbReference type="RuleBase" id="RU363043"/>
    </source>
</evidence>
<feature type="transmembrane region" description="Helical" evidence="8">
    <location>
        <begin position="292"/>
        <end position="313"/>
    </location>
</feature>
<dbReference type="RefSeq" id="WP_049994146.1">
    <property type="nucleotide sequence ID" value="NZ_CP031310.1"/>
</dbReference>
<feature type="transmembrane region" description="Helical" evidence="8">
    <location>
        <begin position="191"/>
        <end position="210"/>
    </location>
</feature>
<feature type="transmembrane region" description="Helical" evidence="8">
    <location>
        <begin position="418"/>
        <end position="436"/>
    </location>
</feature>
<dbReference type="CDD" id="cd06261">
    <property type="entry name" value="TM_PBP2"/>
    <property type="match status" value="1"/>
</dbReference>
<protein>
    <recommendedName>
        <fullName evidence="8">Phosphate transport system permease protein PstA</fullName>
    </recommendedName>
</protein>
<feature type="transmembrane region" description="Helical" evidence="8">
    <location>
        <begin position="457"/>
        <end position="477"/>
    </location>
</feature>
<evidence type="ECO:0000256" key="1">
    <source>
        <dbReference type="ARBA" id="ARBA00004651"/>
    </source>
</evidence>
<dbReference type="InterPro" id="IPR005672">
    <property type="entry name" value="Phosphate_PstA"/>
</dbReference>
<dbReference type="PANTHER" id="PTHR43470">
    <property type="entry name" value="PHOSPHATE TRANSPORT SYSTEM PERMEASE PROTEIN PSTA-RELATED"/>
    <property type="match status" value="1"/>
</dbReference>
<keyword evidence="4 8" id="KW-1003">Cell membrane</keyword>
<keyword evidence="3" id="KW-0813">Transport</keyword>
<evidence type="ECO:0000256" key="2">
    <source>
        <dbReference type="ARBA" id="ARBA00007069"/>
    </source>
</evidence>
<evidence type="ECO:0000313" key="10">
    <source>
        <dbReference type="EMBL" id="QCC50702.1"/>
    </source>
</evidence>
<keyword evidence="5 8" id="KW-0812">Transmembrane</keyword>
<comment type="subcellular location">
    <subcellularLocation>
        <location evidence="1 8">Cell membrane</location>
        <topology evidence="1 8">Multi-pass membrane protein</topology>
    </subcellularLocation>
</comment>
<sequence>MSDAYAQETELVREDSNYVDRALDTTIALTIVSFLLGLVTAIQVVGLETSGGALTTLHLQLLAVVGGGVGTVGALSWLGVVPITDQRVRGIGIGLVVSLLGLTILSVALPVTMANLLGIVLLLEAGAVLAAGILSWQGLFDTDPSPSAGLLAGIAFGIIGLLIGAAFGGAFLPSIAFSLGLPDGAQVSIDFAHLLPALLVGLVLAAITIAPPEDLGTAIPTAVLVGGLGLVILTGAIGPGWTWSPGEDIDGAFTGQIVIPLFVLTGSIVSSWGAAKARAGYGAVGRQFGSYLVIYLNAAMMVAIMISIVAFVLMKGLNYAFHGFTIGALSALVLLAPLLAVVVDWARTPAGTPDWHSGARQAVRAIPVVLLGGLAGWLAFLQVTGGRFAAPFEYTVKLPNENTTKVLDTAASITTEPTVGTLVVVFSGLLLTWYFLRKYGSLRSVGTQTERLAAVERWVGITVGLTLLLSAILLALPPVLELGVLSLWLNVDTFAQPIVSVLVPVGAVAAVGLAALAVQTLAVGSGRMAERAIEGAHRIRVGLLGGVGLLAAVTIAQPSVGVNPRVGPWDIVPAVALVGAGVALAVAITTAALARSEAGRLERVLRKQSALGLAATSAYVVVAALHVAVTWVDFTVAGVTVGVTGTLSWPMTMSAYIPLVPEPGGILPAVVGTTWLVVGAALFAVPLGVGAAVFLTEYAEQGKFTGLVEVATNSLWSTPSVVFGLFGAAFLIPRLGEQESLLTGMLVLGFMLLPLVLITSREAIKSVPDEYRDASAALGVSKWETVKSVVLPAAVPGVITGVILGVGRIAGETAPLILVLGSTLNETSAVDVLGAFKFVGHPPFVANDMLLSSSPAVPTQIWAIISAGVAGSTSMGWGSALVLLLIVLTFYAVGIVTRTYFRKKLNYE</sequence>
<feature type="transmembrane region" description="Helical" evidence="8">
    <location>
        <begin position="740"/>
        <end position="758"/>
    </location>
</feature>
<evidence type="ECO:0000259" key="9">
    <source>
        <dbReference type="PROSITE" id="PS50928"/>
    </source>
</evidence>
<dbReference type="KEGG" id="hsn:DV733_05335"/>
<feature type="transmembrane region" description="Helical" evidence="8">
    <location>
        <begin position="253"/>
        <end position="272"/>
    </location>
</feature>
<evidence type="ECO:0000256" key="5">
    <source>
        <dbReference type="ARBA" id="ARBA00022692"/>
    </source>
</evidence>
<comment type="caution">
    <text evidence="8">Lacks conserved residue(s) required for the propagation of feature annotation.</text>
</comment>
<evidence type="ECO:0000313" key="11">
    <source>
        <dbReference type="Proteomes" id="UP000296706"/>
    </source>
</evidence>
<reference evidence="10 11" key="1">
    <citation type="journal article" date="2019" name="Nat. Commun.">
        <title>A new type of DNA phosphorothioation-based antiviral system in archaea.</title>
        <authorList>
            <person name="Xiong L."/>
            <person name="Liu S."/>
            <person name="Chen S."/>
            <person name="Xiao Y."/>
            <person name="Zhu B."/>
            <person name="Gao Y."/>
            <person name="Zhang Y."/>
            <person name="Chen B."/>
            <person name="Luo J."/>
            <person name="Deng Z."/>
            <person name="Chen X."/>
            <person name="Wang L."/>
            <person name="Chen S."/>
        </authorList>
    </citation>
    <scope>NUCLEOTIDE SEQUENCE [LARGE SCALE GENOMIC DNA]</scope>
    <source>
        <strain evidence="10 11">CBA1105</strain>
    </source>
</reference>
<evidence type="ECO:0000256" key="3">
    <source>
        <dbReference type="ARBA" id="ARBA00022448"/>
    </source>
</evidence>
<feature type="transmembrane region" description="Helical" evidence="8">
    <location>
        <begin position="222"/>
        <end position="241"/>
    </location>
</feature>
<feature type="transmembrane region" description="Helical" evidence="8">
    <location>
        <begin position="90"/>
        <end position="110"/>
    </location>
</feature>
<dbReference type="NCBIfam" id="TIGR00974">
    <property type="entry name" value="3a0107s02c"/>
    <property type="match status" value="1"/>
</dbReference>
<evidence type="ECO:0000256" key="7">
    <source>
        <dbReference type="ARBA" id="ARBA00023136"/>
    </source>
</evidence>
<keyword evidence="6 8" id="KW-1133">Transmembrane helix</keyword>
<dbReference type="SUPFAM" id="SSF161098">
    <property type="entry name" value="MetI-like"/>
    <property type="match status" value="1"/>
</dbReference>
<comment type="similarity">
    <text evidence="2 8">Belongs to the binding-protein-dependent transport system permease family. CysTW subfamily.</text>
</comment>
<proteinExistence type="inferred from homology"/>
<gene>
    <name evidence="10" type="ORF">DV733_05335</name>
</gene>
<evidence type="ECO:0000256" key="6">
    <source>
        <dbReference type="ARBA" id="ARBA00022989"/>
    </source>
</evidence>
<feature type="transmembrane region" description="Helical" evidence="8">
    <location>
        <begin position="715"/>
        <end position="733"/>
    </location>
</feature>
<dbReference type="InterPro" id="IPR035906">
    <property type="entry name" value="MetI-like_sf"/>
</dbReference>
<keyword evidence="7 8" id="KW-0472">Membrane</keyword>
<keyword evidence="11" id="KW-1185">Reference proteome</keyword>
<dbReference type="InterPro" id="IPR000515">
    <property type="entry name" value="MetI-like"/>
</dbReference>
<feature type="transmembrane region" description="Helical" evidence="8">
    <location>
        <begin position="116"/>
        <end position="136"/>
    </location>
</feature>
<dbReference type="Proteomes" id="UP000296706">
    <property type="component" value="Chromosome"/>
</dbReference>
<feature type="transmembrane region" description="Helical" evidence="8">
    <location>
        <begin position="57"/>
        <end position="78"/>
    </location>
</feature>